<dbReference type="InterPro" id="IPR028082">
    <property type="entry name" value="Peripla_BP_I"/>
</dbReference>
<protein>
    <submittedName>
        <fullName evidence="2">ABC transporter substrate-binding protein</fullName>
    </submittedName>
</protein>
<feature type="signal peptide" evidence="1">
    <location>
        <begin position="1"/>
        <end position="17"/>
    </location>
</feature>
<dbReference type="SUPFAM" id="SSF53822">
    <property type="entry name" value="Periplasmic binding protein-like I"/>
    <property type="match status" value="1"/>
</dbReference>
<dbReference type="Pfam" id="PF04392">
    <property type="entry name" value="ABC_sub_bind"/>
    <property type="match status" value="1"/>
</dbReference>
<sequence length="332" mass="34794">MKKMMALTMAMVMTAMALTGCGGSSDASGSDSASGDIPVIGISQFAEHASLDNCREGFIQGLEESGLVEGVDFVIDYQNADSDTQLATQIAQNFSANNVALMCGIATPSATACYAAAEDKNIPVIFTAITDPVEAKLDSGNITGTSDKLPIDQQLQLIRDLQPEAKTIGILYTTSEPNSVSAIKEYEEKAPSYGFTIESIGVTQQSEVVQAADTLISKGVDCFTNLTDNTVVDVLPSILEKTNDAGIPVYGSEIEQVKLGCVASAGIEYVALGRQTGAMAAKILKGEATAEEMPYETISECEYYINSETVAAMGITVPEEIASVATDVAAEA</sequence>
<proteinExistence type="predicted"/>
<dbReference type="Proteomes" id="UP000729290">
    <property type="component" value="Unassembled WGS sequence"/>
</dbReference>
<comment type="caution">
    <text evidence="2">The sequence shown here is derived from an EMBL/GenBank/DDBJ whole genome shotgun (WGS) entry which is preliminary data.</text>
</comment>
<feature type="chain" id="PRO_5045132469" evidence="1">
    <location>
        <begin position="18"/>
        <end position="332"/>
    </location>
</feature>
<dbReference type="PANTHER" id="PTHR35271">
    <property type="entry name" value="ABC TRANSPORTER, SUBSTRATE-BINDING LIPOPROTEIN-RELATED"/>
    <property type="match status" value="1"/>
</dbReference>
<organism evidence="2 3">
    <name type="scientific">Anaerotignum lactatifermentans</name>
    <dbReference type="NCBI Taxonomy" id="160404"/>
    <lineage>
        <taxon>Bacteria</taxon>
        <taxon>Bacillati</taxon>
        <taxon>Bacillota</taxon>
        <taxon>Clostridia</taxon>
        <taxon>Lachnospirales</taxon>
        <taxon>Anaerotignaceae</taxon>
        <taxon>Anaerotignum</taxon>
    </lineage>
</organism>
<keyword evidence="1" id="KW-0732">Signal</keyword>
<name>A0ABS2G847_9FIRM</name>
<gene>
    <name evidence="2" type="ORF">H9X83_01020</name>
</gene>
<keyword evidence="3" id="KW-1185">Reference proteome</keyword>
<evidence type="ECO:0000313" key="3">
    <source>
        <dbReference type="Proteomes" id="UP000729290"/>
    </source>
</evidence>
<dbReference type="EMBL" id="JACSNV010000001">
    <property type="protein sequence ID" value="MBM6876743.1"/>
    <property type="molecule type" value="Genomic_DNA"/>
</dbReference>
<dbReference type="RefSeq" id="WP_205132347.1">
    <property type="nucleotide sequence ID" value="NZ_JACSNT010000001.1"/>
</dbReference>
<dbReference type="InterPro" id="IPR007487">
    <property type="entry name" value="ABC_transpt-TYRBP-like"/>
</dbReference>
<dbReference type="Gene3D" id="3.40.50.2300">
    <property type="match status" value="2"/>
</dbReference>
<dbReference type="CDD" id="cd06325">
    <property type="entry name" value="PBP1_ABC_unchar_transporter"/>
    <property type="match status" value="1"/>
</dbReference>
<dbReference type="PROSITE" id="PS51257">
    <property type="entry name" value="PROKAR_LIPOPROTEIN"/>
    <property type="match status" value="1"/>
</dbReference>
<evidence type="ECO:0000256" key="1">
    <source>
        <dbReference type="SAM" id="SignalP"/>
    </source>
</evidence>
<accession>A0ABS2G847</accession>
<reference evidence="2 3" key="1">
    <citation type="journal article" date="2021" name="Sci. Rep.">
        <title>The distribution of antibiotic resistance genes in chicken gut microbiota commensals.</title>
        <authorList>
            <person name="Juricova H."/>
            <person name="Matiasovicova J."/>
            <person name="Kubasova T."/>
            <person name="Cejkova D."/>
            <person name="Rychlik I."/>
        </authorList>
    </citation>
    <scope>NUCLEOTIDE SEQUENCE [LARGE SCALE GENOMIC DNA]</scope>
    <source>
        <strain evidence="2 3">An431b</strain>
    </source>
</reference>
<evidence type="ECO:0000313" key="2">
    <source>
        <dbReference type="EMBL" id="MBM6876743.1"/>
    </source>
</evidence>
<dbReference type="PANTHER" id="PTHR35271:SF1">
    <property type="entry name" value="ABC TRANSPORTER, SUBSTRATE-BINDING LIPOPROTEIN"/>
    <property type="match status" value="1"/>
</dbReference>